<evidence type="ECO:0000256" key="3">
    <source>
        <dbReference type="ARBA" id="ARBA00022448"/>
    </source>
</evidence>
<accession>A0ABX5F8W3</accession>
<feature type="transmembrane region" description="Helical" evidence="7">
    <location>
        <begin position="134"/>
        <end position="157"/>
    </location>
</feature>
<dbReference type="Pfam" id="PF02405">
    <property type="entry name" value="MlaE"/>
    <property type="match status" value="1"/>
</dbReference>
<feature type="transmembrane region" description="Helical" evidence="7">
    <location>
        <begin position="224"/>
        <end position="247"/>
    </location>
</feature>
<name>A0ABX5F8W3_9CHRO</name>
<proteinExistence type="inferred from homology"/>
<keyword evidence="6 7" id="KW-0472">Membrane</keyword>
<comment type="caution">
    <text evidence="7">Lacks conserved residue(s) required for the propagation of feature annotation.</text>
</comment>
<reference evidence="8 9" key="2">
    <citation type="submission" date="2018-03" db="EMBL/GenBank/DDBJ databases">
        <title>The ancient ancestry and fast evolution of plastids.</title>
        <authorList>
            <person name="Moore K.R."/>
            <person name="Magnabosco C."/>
            <person name="Momper L."/>
            <person name="Gold D.A."/>
            <person name="Bosak T."/>
            <person name="Fournier G.P."/>
        </authorList>
    </citation>
    <scope>NUCLEOTIDE SEQUENCE [LARGE SCALE GENOMIC DNA]</scope>
    <source>
        <strain evidence="8 9">CCALA 015</strain>
    </source>
</reference>
<dbReference type="Proteomes" id="UP000238218">
    <property type="component" value="Unassembled WGS sequence"/>
</dbReference>
<keyword evidence="4 7" id="KW-0812">Transmembrane</keyword>
<dbReference type="PANTHER" id="PTHR30188:SF4">
    <property type="entry name" value="PROTEIN TRIGALACTOSYLDIACYLGLYCEROL 1, CHLOROPLASTIC"/>
    <property type="match status" value="1"/>
</dbReference>
<feature type="transmembrane region" description="Helical" evidence="7">
    <location>
        <begin position="46"/>
        <end position="66"/>
    </location>
</feature>
<evidence type="ECO:0000256" key="7">
    <source>
        <dbReference type="RuleBase" id="RU362044"/>
    </source>
</evidence>
<dbReference type="InterPro" id="IPR003453">
    <property type="entry name" value="ABC_MlaE_roteobac"/>
</dbReference>
<feature type="transmembrane region" description="Helical" evidence="7">
    <location>
        <begin position="191"/>
        <end position="212"/>
    </location>
</feature>
<evidence type="ECO:0000256" key="4">
    <source>
        <dbReference type="ARBA" id="ARBA00022692"/>
    </source>
</evidence>
<dbReference type="RefSeq" id="WP_106220251.1">
    <property type="nucleotide sequence ID" value="NZ_PVWP01000003.1"/>
</dbReference>
<organism evidence="8 9">
    <name type="scientific">Aphanothece cf. minutissima CCALA 015</name>
    <dbReference type="NCBI Taxonomy" id="2107695"/>
    <lineage>
        <taxon>Bacteria</taxon>
        <taxon>Bacillati</taxon>
        <taxon>Cyanobacteriota</taxon>
        <taxon>Cyanophyceae</taxon>
        <taxon>Oscillatoriophycideae</taxon>
        <taxon>Chroococcales</taxon>
        <taxon>Aphanothecaceae</taxon>
        <taxon>Aphanothece</taxon>
    </lineage>
</organism>
<reference evidence="8 9" key="1">
    <citation type="submission" date="2018-02" db="EMBL/GenBank/DDBJ databases">
        <authorList>
            <person name="Moore K."/>
            <person name="Momper L."/>
        </authorList>
    </citation>
    <scope>NUCLEOTIDE SEQUENCE [LARGE SCALE GENOMIC DNA]</scope>
    <source>
        <strain evidence="8 9">CCALA 015</strain>
    </source>
</reference>
<dbReference type="InterPro" id="IPR030802">
    <property type="entry name" value="Permease_MalE"/>
</dbReference>
<keyword evidence="5 7" id="KW-1133">Transmembrane helix</keyword>
<evidence type="ECO:0000256" key="5">
    <source>
        <dbReference type="ARBA" id="ARBA00022989"/>
    </source>
</evidence>
<comment type="subcellular location">
    <subcellularLocation>
        <location evidence="1">Membrane</location>
        <topology evidence="1">Multi-pass membrane protein</topology>
    </subcellularLocation>
</comment>
<evidence type="ECO:0000256" key="6">
    <source>
        <dbReference type="ARBA" id="ARBA00023136"/>
    </source>
</evidence>
<protein>
    <submittedName>
        <fullName evidence="8">Transporter</fullName>
    </submittedName>
</protein>
<dbReference type="NCBIfam" id="TIGR00056">
    <property type="entry name" value="MlaE family lipid ABC transporter permease subunit"/>
    <property type="match status" value="1"/>
</dbReference>
<keyword evidence="9" id="KW-1185">Reference proteome</keyword>
<comment type="caution">
    <text evidence="8">The sequence shown here is derived from an EMBL/GenBank/DDBJ whole genome shotgun (WGS) entry which is preliminary data.</text>
</comment>
<evidence type="ECO:0000256" key="2">
    <source>
        <dbReference type="ARBA" id="ARBA00007556"/>
    </source>
</evidence>
<sequence>MKPPRWLQRLGASLMIGGQAVSAIARGRIGMVDLVQELLEAGPGSFLIVLITALAAGTVFNIQVAAELSKQGASAAVGGLLALGLSREIAPLLTATLLTGKVATAYAAQLGTMKVTEQIDAITMLRTDPVEYLVVPRVLAMVVMAPVQCLLFFWMAIWSGQVSSTLLYSIPPSVFWNSVRVWMEPDDLPSMLLKAVVFGLMIAVIACGWGLTTRGGPKEVGASTTGAVVMILVSVALVDVLLTQLLFGQ</sequence>
<comment type="similarity">
    <text evidence="2 7">Belongs to the MlaE permease family.</text>
</comment>
<keyword evidence="3" id="KW-0813">Transport</keyword>
<dbReference type="EMBL" id="PVWP01000003">
    <property type="protein sequence ID" value="PSB38122.1"/>
    <property type="molecule type" value="Genomic_DNA"/>
</dbReference>
<evidence type="ECO:0000313" key="9">
    <source>
        <dbReference type="Proteomes" id="UP000238218"/>
    </source>
</evidence>
<evidence type="ECO:0000313" key="8">
    <source>
        <dbReference type="EMBL" id="PSB38122.1"/>
    </source>
</evidence>
<dbReference type="PANTHER" id="PTHR30188">
    <property type="entry name" value="ABC TRANSPORTER PERMEASE PROTEIN-RELATED"/>
    <property type="match status" value="1"/>
</dbReference>
<gene>
    <name evidence="8" type="ORF">C7B81_05270</name>
</gene>
<evidence type="ECO:0000256" key="1">
    <source>
        <dbReference type="ARBA" id="ARBA00004141"/>
    </source>
</evidence>